<accession>A0A0F3NLH7</accession>
<dbReference type="PATRIC" id="fig|1359163.3.peg.261"/>
<dbReference type="InterPro" id="IPR036770">
    <property type="entry name" value="Ankyrin_rpt-contain_sf"/>
</dbReference>
<keyword evidence="2" id="KW-0040">ANK repeat</keyword>
<protein>
    <submittedName>
        <fullName evidence="3">Ankyrin repeats family protein</fullName>
    </submittedName>
</protein>
<dbReference type="InterPro" id="IPR001313">
    <property type="entry name" value="Pumilio_RNA-bd_rpt"/>
</dbReference>
<evidence type="ECO:0000313" key="3">
    <source>
        <dbReference type="EMBL" id="KJV68900.1"/>
    </source>
</evidence>
<evidence type="ECO:0000256" key="1">
    <source>
        <dbReference type="ARBA" id="ARBA00022737"/>
    </source>
</evidence>
<dbReference type="InterPro" id="IPR002110">
    <property type="entry name" value="Ankyrin_rpt"/>
</dbReference>
<sequence length="2439" mass="270939">MSIKIKIGANKKSVHDRLKINKNRRVKDNIYTDIKKGNGNKDAQNGSSKDVIYSNLSFLSKDKGDNNDKSVSSNGVIYSDVANTLRGVPKKGSNELFTKEGSKEENIYDDISIKENIDANNFNVNKKKKAAESVKGNTHNDSSKDIIYSNLSFSSKDKGDNNDKSVSSNGVIYSDVTNTLRGVPKKGSNELFAKEGSKEEHIYDDIGIKEDISTNVNKKEKAAKNVKGNTHNDSGKDIIYSNLSSLSKGDNNDKSVSSNGVIYSDVANTLRGVPKKGSNELFTKEGSKEENIYDDIGIGENIYVNSFDIDNKNAVKSDKNSIYNALLKAMNKLFVKEESKEENIYDDIGIGENIYVNSFDIDNKNAVKSDKNSIYNALLKAMNKLFVKEESKEEHIYDNIGIKEDISTNVNKKEKAAKNVKGNTHNDSGKDIIYSNLSSLSKGDNNDKSVSSNGVIYSDVTNTLRGVPKGNNELFAKEGSKEEHIYDNIDIEEHIYDSIDIEEHIYDDIGIKEDISTNVNKKEKAAKNVKDNTHNDSGKDIIYSNLSSLSKGDNNDKSVSSNGVIYSDVTNTLRGVPKGSNELFAKEGSKEEHIYDDIDIEEHIYDDIGIKEDISTNVNKKEKAAKNVKDNTHNDSGKDIIYSNLSFLSKGDNNDKSVSSNGVIYSDVTNTLRGVPKGSNELFAKEGSKEENIYDDIGIKEENIYVNNLDIDNNKNAVKSEKNSIYSALLKAVSKFFAREGSKEEHIYDDIGTRNNIYANSINNDNKAVKNNNVKKGSNGKINTVYATLNLDSNKDSVYSVLNKEIANKFANKEGNKIVQKLFKKKDKESKEHIYDDIGIRENIYVNNLDIDNNKNAVKSEKNSIYSALLKAVSKFFAREGSKEEHIYDDIGTRNNIYANSINNDNKAVKNNNVKKGSNGKINTVYATLNLDSNKDSVYSVLNKEIANKFANKEGNKIVQKLFKKKDKESKEHIYDDIGIRENIYVNNLDIDNNKNAVKSEKNSIYSALLKAVSKFFAREGSKEEHIYDDIGTRNNIYANSINNDNKAVKNNNVKKGSNGKINTVYATLNLDSNKDSVYSVLNKEIANKFANKEGNKIVQKLFKKKDKESKEHIYDDIGIRENIYVNNLDIDNNKNAVKSEKNSIYSALLKAVSKFFAREGSKEEHIYDDIGTRNNIYANSINNDNKAVKNNNVKKGSNGKINTVYATLNLDSNKDSVYSVLNKEIANKFANKEGNKIVQKLFKKKDKESKEHIYDDIGIRENIYVNNLNIDNNKNAVKSEKNSIYSALLKAVSKFFAREGSKEEHIYDDIGTRNIYANSLNIEKDKDTDLSFIDRLKKLNGKMNMGSKVKNSFNFNPEENKLGKLNEGMGHDITGNIDNIDNNSKDTMELVTGKQSNKLSIDDDLDPDDIRSLHDAIDNKDLESIKLLLKNEDLANAVRNTILDYATCDYDDICSDEILNVLIENGANYNVVCNDGNTLLSRLLLIKEYSSIGRTLLKNSQTDLSICNVQGNNILQTLLVAGDYESLSLVINTTSSSTLKSLLLQKDSRSGNENFLSHAVAILNSEPNNEQLRSIVNQVMDSTGLSGAINDVQINHKENKIGKLNEGMGHDITGNIDNMDNDLKDTTELVTGKHSKSLLLNIINAVKNLVEDVKLDVFAIYVMITRRIGLLRTNVSPVAVEERGSYNKLSIDDDLDPDDIRSLHDAIDNKDLESIKLLLKNEDLANAVRNTILDYATCDYDDICSDEILNVLIENGANYNVVCNDGNTLLSRLLLIKEYSSIGRTLLKNSQTDLSICNVQGNNILHTLLVAGDYESLSLVINTTSSSTLKSLLLQKDSRSGNENFLSHAVTALNSEPNNEQLRSIVNQVMDFTGLSGAVNDVQINLKENKLGKLNEGMGHDIIGNIDNMDNNSKDTMELVTGKQSNKLSIDDDLDPDDIRSLHDAIDNKDLESIKLLLKNEDLANAVRNTILDYATCDYDDICSDEILNVLIENGANYNVVCNDGNTLLSRLLLIKEYSSIGRTLLKNSQTDLSICNVQGNNILQTLLVAGDYESLSLVINTTSSSTLKSLLLQKDSRSGNENFLSHAVAILNSEPNNEQLRSIVNQVMDSTGLSGAINDVQINSKENKLGKLNEGMGHDITGNIDNMDNDLKDTTELVTGKHSKSLLLNIINAVKNLVEDVKLDVFAIYVMITRRIGLLRTNVSPVAVEERGSYNKLSIDDDLDPDDIRSLHDAIDNKDLESIKLLLKNEDLANAVRNTILDYATCDYDDICSDEILNVLIENGANYNVVCNDGNTLLSRLLLIKEYSSIGRTLLKNSKTDLSICNVQGNNILHTLLVAGDYESLSLVINKTSSSTLKSLLLQKDSRSGNENFLSHAVTALNSEPNNEQLRSIVNQVMDFTGLSGAINNVFDMECDVQNIGVQKSLLSANSSRAMQR</sequence>
<dbReference type="SUPFAM" id="SSF48403">
    <property type="entry name" value="Ankyrin repeat"/>
    <property type="match status" value="4"/>
</dbReference>
<reference evidence="3 4" key="1">
    <citation type="submission" date="2015-02" db="EMBL/GenBank/DDBJ databases">
        <title>Genome Sequencing of Rickettsiales.</title>
        <authorList>
            <person name="Daugherty S.C."/>
            <person name="Su Q."/>
            <person name="Abolude K."/>
            <person name="Beier-Sexton M."/>
            <person name="Carlyon J.A."/>
            <person name="Carter R."/>
            <person name="Day N.P."/>
            <person name="Dumler S.J."/>
            <person name="Dyachenko V."/>
            <person name="Godinez A."/>
            <person name="Kurtti T.J."/>
            <person name="Lichay M."/>
            <person name="Mullins K.E."/>
            <person name="Ott S."/>
            <person name="Pappas-Brown V."/>
            <person name="Paris D.H."/>
            <person name="Patel P."/>
            <person name="Richards A.L."/>
            <person name="Sadzewicz L."/>
            <person name="Sears K."/>
            <person name="Seidman D."/>
            <person name="Sengamalay N."/>
            <person name="Stenos J."/>
            <person name="Tallon L.J."/>
            <person name="Vincent G."/>
            <person name="Fraser C.M."/>
            <person name="Munderloh U."/>
            <person name="Dunning-Hotopp J.C."/>
        </authorList>
    </citation>
    <scope>NUCLEOTIDE SEQUENCE [LARGE SCALE GENOMIC DNA]</scope>
    <source>
        <strain evidence="3 4">RAC413</strain>
    </source>
</reference>
<dbReference type="PANTHER" id="PTHR24198:SF165">
    <property type="entry name" value="ANKYRIN REPEAT-CONTAINING PROTEIN-RELATED"/>
    <property type="match status" value="1"/>
</dbReference>
<dbReference type="PANTHER" id="PTHR24198">
    <property type="entry name" value="ANKYRIN REPEAT AND PROTEIN KINASE DOMAIN-CONTAINING PROTEIN"/>
    <property type="match status" value="1"/>
</dbReference>
<dbReference type="SMART" id="SM00248">
    <property type="entry name" value="ANK"/>
    <property type="match status" value="10"/>
</dbReference>
<gene>
    <name evidence="3" type="ORF">NLO413_0271</name>
</gene>
<dbReference type="GO" id="GO:0005737">
    <property type="term" value="C:cytoplasm"/>
    <property type="evidence" value="ECO:0007669"/>
    <property type="project" value="TreeGrafter"/>
</dbReference>
<keyword evidence="4" id="KW-1185">Reference proteome</keyword>
<name>A0A0F3NLH7_9RICK</name>
<dbReference type="EMBL" id="LANX01000001">
    <property type="protein sequence ID" value="KJV68900.1"/>
    <property type="molecule type" value="Genomic_DNA"/>
</dbReference>
<evidence type="ECO:0000256" key="2">
    <source>
        <dbReference type="ARBA" id="ARBA00023043"/>
    </source>
</evidence>
<organism evidence="3 4">
    <name type="scientific">Candidatus Neoehrlichia procyonis str. RAC413</name>
    <dbReference type="NCBI Taxonomy" id="1359163"/>
    <lineage>
        <taxon>Bacteria</taxon>
        <taxon>Pseudomonadati</taxon>
        <taxon>Pseudomonadota</taxon>
        <taxon>Alphaproteobacteria</taxon>
        <taxon>Rickettsiales</taxon>
        <taxon>Anaplasmataceae</taxon>
        <taxon>Candidatus Neoehrlichia</taxon>
    </lineage>
</organism>
<evidence type="ECO:0000313" key="4">
    <source>
        <dbReference type="Proteomes" id="UP000033562"/>
    </source>
</evidence>
<dbReference type="Gene3D" id="1.25.40.20">
    <property type="entry name" value="Ankyrin repeat-containing domain"/>
    <property type="match status" value="4"/>
</dbReference>
<proteinExistence type="predicted"/>
<dbReference type="GO" id="GO:0003723">
    <property type="term" value="F:RNA binding"/>
    <property type="evidence" value="ECO:0007669"/>
    <property type="project" value="InterPro"/>
</dbReference>
<dbReference type="PROSITE" id="PS50302">
    <property type="entry name" value="PUM"/>
    <property type="match status" value="4"/>
</dbReference>
<keyword evidence="1" id="KW-0677">Repeat</keyword>
<dbReference type="RefSeq" id="WP_045808733.1">
    <property type="nucleotide sequence ID" value="NZ_LANX01000001.1"/>
</dbReference>
<dbReference type="Proteomes" id="UP000033562">
    <property type="component" value="Unassembled WGS sequence"/>
</dbReference>
<comment type="caution">
    <text evidence="3">The sequence shown here is derived from an EMBL/GenBank/DDBJ whole genome shotgun (WGS) entry which is preliminary data.</text>
</comment>